<feature type="binding site" evidence="7">
    <location>
        <position position="113"/>
    </location>
    <ligand>
        <name>Mg(2+)</name>
        <dbReference type="ChEBI" id="CHEBI:18420"/>
        <label>1</label>
        <note>catalytic</note>
    </ligand>
</feature>
<evidence type="ECO:0000256" key="8">
    <source>
        <dbReference type="RuleBase" id="RU364068"/>
    </source>
</evidence>
<dbReference type="PROSITE" id="PS00630">
    <property type="entry name" value="IMP_2"/>
    <property type="match status" value="1"/>
</dbReference>
<dbReference type="InterPro" id="IPR033942">
    <property type="entry name" value="IMPase"/>
</dbReference>
<dbReference type="SUPFAM" id="SSF56655">
    <property type="entry name" value="Carbohydrate phosphatase"/>
    <property type="match status" value="1"/>
</dbReference>
<dbReference type="Pfam" id="PF00459">
    <property type="entry name" value="Inositol_P"/>
    <property type="match status" value="1"/>
</dbReference>
<dbReference type="FunFam" id="3.30.540.10:FF:000003">
    <property type="entry name" value="Inositol-1-monophosphatase"/>
    <property type="match status" value="1"/>
</dbReference>
<keyword evidence="4 7" id="KW-0479">Metal-binding</keyword>
<evidence type="ECO:0000256" key="9">
    <source>
        <dbReference type="SAM" id="MobiDB-lite"/>
    </source>
</evidence>
<comment type="similarity">
    <text evidence="3 8">Belongs to the inositol monophosphatase superfamily.</text>
</comment>
<comment type="caution">
    <text evidence="10">The sequence shown here is derived from an EMBL/GenBank/DDBJ whole genome shotgun (WGS) entry which is preliminary data.</text>
</comment>
<name>A0A537JJ89_9BACT</name>
<protein>
    <recommendedName>
        <fullName evidence="8">Inositol-1-monophosphatase</fullName>
        <ecNumber evidence="8">3.1.3.25</ecNumber>
    </recommendedName>
</protein>
<gene>
    <name evidence="10" type="ORF">E6H03_03425</name>
</gene>
<keyword evidence="5 8" id="KW-0378">Hydrolase</keyword>
<comment type="catalytic activity">
    <reaction evidence="1 8">
        <text>a myo-inositol phosphate + H2O = myo-inositol + phosphate</text>
        <dbReference type="Rhea" id="RHEA:24056"/>
        <dbReference type="ChEBI" id="CHEBI:15377"/>
        <dbReference type="ChEBI" id="CHEBI:17268"/>
        <dbReference type="ChEBI" id="CHEBI:43474"/>
        <dbReference type="ChEBI" id="CHEBI:84139"/>
        <dbReference type="EC" id="3.1.3.25"/>
    </reaction>
</comment>
<dbReference type="GO" id="GO:0006020">
    <property type="term" value="P:inositol metabolic process"/>
    <property type="evidence" value="ECO:0007669"/>
    <property type="project" value="TreeGrafter"/>
</dbReference>
<feature type="binding site" evidence="7">
    <location>
        <position position="128"/>
    </location>
    <ligand>
        <name>Mg(2+)</name>
        <dbReference type="ChEBI" id="CHEBI:18420"/>
        <label>1</label>
        <note>catalytic</note>
    </ligand>
</feature>
<evidence type="ECO:0000256" key="7">
    <source>
        <dbReference type="PIRSR" id="PIRSR600760-2"/>
    </source>
</evidence>
<evidence type="ECO:0000256" key="1">
    <source>
        <dbReference type="ARBA" id="ARBA00001033"/>
    </source>
</evidence>
<dbReference type="GO" id="GO:0046872">
    <property type="term" value="F:metal ion binding"/>
    <property type="evidence" value="ECO:0007669"/>
    <property type="project" value="UniProtKB-KW"/>
</dbReference>
<evidence type="ECO:0000256" key="2">
    <source>
        <dbReference type="ARBA" id="ARBA00001946"/>
    </source>
</evidence>
<evidence type="ECO:0000313" key="10">
    <source>
        <dbReference type="EMBL" id="TMI83605.1"/>
    </source>
</evidence>
<keyword evidence="6 7" id="KW-0460">Magnesium</keyword>
<dbReference type="PRINTS" id="PR00377">
    <property type="entry name" value="IMPHPHTASES"/>
</dbReference>
<dbReference type="PANTHER" id="PTHR20854:SF4">
    <property type="entry name" value="INOSITOL-1-MONOPHOSPHATASE-RELATED"/>
    <property type="match status" value="1"/>
</dbReference>
<dbReference type="Proteomes" id="UP000318093">
    <property type="component" value="Unassembled WGS sequence"/>
</dbReference>
<dbReference type="PANTHER" id="PTHR20854">
    <property type="entry name" value="INOSITOL MONOPHOSPHATASE"/>
    <property type="match status" value="1"/>
</dbReference>
<organism evidence="10 11">
    <name type="scientific">Candidatus Segetimicrobium genomatis</name>
    <dbReference type="NCBI Taxonomy" id="2569760"/>
    <lineage>
        <taxon>Bacteria</taxon>
        <taxon>Bacillati</taxon>
        <taxon>Candidatus Sysuimicrobiota</taxon>
        <taxon>Candidatus Sysuimicrobiia</taxon>
        <taxon>Candidatus Sysuimicrobiales</taxon>
        <taxon>Candidatus Segetimicrobiaceae</taxon>
        <taxon>Candidatus Segetimicrobium</taxon>
    </lineage>
</organism>
<sequence>MPRHSCTHAHGGSAEPAPRIPRLAPPARRARRSTSLPPVRIVACSMPAFSPFAVAALRAAHAAGEIHRAAFGKGIRVDYKGRNDPVTEADRAAEAAAVDILSSAFPDHAFLGEEGGRRGTGSHTWLIDPLDGTFNFAHAIPWFAVSIALERGGRPVVGVILNTMFGEVYAAETGQGAFAAAVSGLPPRPEAWAASAGWRRLRVSQMARLDQATLSTGFPHNVAETRVNLDHFTNLVTGAARIRLMGSAALNLAGVALGQTEGYWEVGPHAWDFAAGALLVEEAGGRVTDLRGRGPDLHGRQMLATNGLIHDQVIAVLAAGHSGLG</sequence>
<evidence type="ECO:0000256" key="4">
    <source>
        <dbReference type="ARBA" id="ARBA00022723"/>
    </source>
</evidence>
<dbReference type="InterPro" id="IPR000760">
    <property type="entry name" value="Inositol_monophosphatase-like"/>
</dbReference>
<dbReference type="AlphaFoldDB" id="A0A537JJ89"/>
<dbReference type="GO" id="GO:0007165">
    <property type="term" value="P:signal transduction"/>
    <property type="evidence" value="ECO:0007669"/>
    <property type="project" value="TreeGrafter"/>
</dbReference>
<dbReference type="InterPro" id="IPR020550">
    <property type="entry name" value="Inositol_monophosphatase_CS"/>
</dbReference>
<evidence type="ECO:0000256" key="5">
    <source>
        <dbReference type="ARBA" id="ARBA00022801"/>
    </source>
</evidence>
<evidence type="ECO:0000256" key="3">
    <source>
        <dbReference type="ARBA" id="ARBA00009759"/>
    </source>
</evidence>
<feature type="binding site" evidence="7">
    <location>
        <position position="272"/>
    </location>
    <ligand>
        <name>Mg(2+)</name>
        <dbReference type="ChEBI" id="CHEBI:18420"/>
        <label>1</label>
        <note>catalytic</note>
    </ligand>
</feature>
<feature type="compositionally biased region" description="Low complexity" evidence="9">
    <location>
        <begin position="14"/>
        <end position="27"/>
    </location>
</feature>
<dbReference type="Gene3D" id="3.40.190.80">
    <property type="match status" value="1"/>
</dbReference>
<feature type="binding site" evidence="7">
    <location>
        <position position="130"/>
    </location>
    <ligand>
        <name>Mg(2+)</name>
        <dbReference type="ChEBI" id="CHEBI:18420"/>
        <label>1</label>
        <note>catalytic</note>
    </ligand>
</feature>
<comment type="cofactor">
    <cofactor evidence="2 7 8">
        <name>Mg(2+)</name>
        <dbReference type="ChEBI" id="CHEBI:18420"/>
    </cofactor>
</comment>
<evidence type="ECO:0000256" key="6">
    <source>
        <dbReference type="ARBA" id="ARBA00022842"/>
    </source>
</evidence>
<dbReference type="GO" id="GO:0008934">
    <property type="term" value="F:inositol monophosphate 1-phosphatase activity"/>
    <property type="evidence" value="ECO:0007669"/>
    <property type="project" value="InterPro"/>
</dbReference>
<dbReference type="PROSITE" id="PS00629">
    <property type="entry name" value="IMP_1"/>
    <property type="match status" value="1"/>
</dbReference>
<dbReference type="CDD" id="cd01639">
    <property type="entry name" value="IMPase"/>
    <property type="match status" value="1"/>
</dbReference>
<dbReference type="GO" id="GO:0046854">
    <property type="term" value="P:phosphatidylinositol phosphate biosynthetic process"/>
    <property type="evidence" value="ECO:0007669"/>
    <property type="project" value="InterPro"/>
</dbReference>
<accession>A0A537JJ89</accession>
<feature type="binding site" evidence="7">
    <location>
        <position position="131"/>
    </location>
    <ligand>
        <name>Mg(2+)</name>
        <dbReference type="ChEBI" id="CHEBI:18420"/>
        <label>1</label>
        <note>catalytic</note>
    </ligand>
</feature>
<dbReference type="InterPro" id="IPR020583">
    <property type="entry name" value="Inositol_monoP_metal-BS"/>
</dbReference>
<dbReference type="Gene3D" id="3.30.540.10">
    <property type="entry name" value="Fructose-1,6-Bisphosphatase, subunit A, domain 1"/>
    <property type="match status" value="1"/>
</dbReference>
<reference evidence="10 11" key="1">
    <citation type="journal article" date="2019" name="Nat. Microbiol.">
        <title>Mediterranean grassland soil C-N compound turnover is dependent on rainfall and depth, and is mediated by genomically divergent microorganisms.</title>
        <authorList>
            <person name="Diamond S."/>
            <person name="Andeer P.F."/>
            <person name="Li Z."/>
            <person name="Crits-Christoph A."/>
            <person name="Burstein D."/>
            <person name="Anantharaman K."/>
            <person name="Lane K.R."/>
            <person name="Thomas B.C."/>
            <person name="Pan C."/>
            <person name="Northen T.R."/>
            <person name="Banfield J.F."/>
        </authorList>
    </citation>
    <scope>NUCLEOTIDE SEQUENCE [LARGE SCALE GENOMIC DNA]</scope>
    <source>
        <strain evidence="10">NP_6</strain>
    </source>
</reference>
<evidence type="ECO:0000313" key="11">
    <source>
        <dbReference type="Proteomes" id="UP000318093"/>
    </source>
</evidence>
<feature type="region of interest" description="Disordered" evidence="9">
    <location>
        <begin position="1"/>
        <end position="35"/>
    </location>
</feature>
<dbReference type="EMBL" id="VBAN01000101">
    <property type="protein sequence ID" value="TMI83605.1"/>
    <property type="molecule type" value="Genomic_DNA"/>
</dbReference>
<proteinExistence type="inferred from homology"/>
<dbReference type="EC" id="3.1.3.25" evidence="8"/>